<dbReference type="Gene3D" id="1.10.10.10">
    <property type="entry name" value="Winged helix-like DNA-binding domain superfamily/Winged helix DNA-binding domain"/>
    <property type="match status" value="1"/>
</dbReference>
<accession>A0A645GYG7</accession>
<evidence type="ECO:0000313" key="1">
    <source>
        <dbReference type="EMBL" id="MPN28673.1"/>
    </source>
</evidence>
<dbReference type="SUPFAM" id="SSF46894">
    <property type="entry name" value="C-terminal effector domain of the bipartite response regulators"/>
    <property type="match status" value="1"/>
</dbReference>
<proteinExistence type="predicted"/>
<gene>
    <name evidence="1" type="ORF">SDC9_176117</name>
</gene>
<name>A0A645GYG7_9ZZZZ</name>
<dbReference type="InterPro" id="IPR016032">
    <property type="entry name" value="Sig_transdc_resp-reg_C-effctor"/>
</dbReference>
<dbReference type="InterPro" id="IPR036388">
    <property type="entry name" value="WH-like_DNA-bd_sf"/>
</dbReference>
<dbReference type="GO" id="GO:0003677">
    <property type="term" value="F:DNA binding"/>
    <property type="evidence" value="ECO:0007669"/>
    <property type="project" value="InterPro"/>
</dbReference>
<protein>
    <submittedName>
        <fullName evidence="1">Uncharacterized protein</fullName>
    </submittedName>
</protein>
<dbReference type="EMBL" id="VSSQ01079039">
    <property type="protein sequence ID" value="MPN28673.1"/>
    <property type="molecule type" value="Genomic_DNA"/>
</dbReference>
<dbReference type="GO" id="GO:0006355">
    <property type="term" value="P:regulation of DNA-templated transcription"/>
    <property type="evidence" value="ECO:0007669"/>
    <property type="project" value="InterPro"/>
</dbReference>
<organism evidence="1">
    <name type="scientific">bioreactor metagenome</name>
    <dbReference type="NCBI Taxonomy" id="1076179"/>
    <lineage>
        <taxon>unclassified sequences</taxon>
        <taxon>metagenomes</taxon>
        <taxon>ecological metagenomes</taxon>
    </lineage>
</organism>
<sequence>MNRTIYRKLAKKHGVTTEEIRRDMQSALNAAYENPSRTYETIRAQGAVLRGGSVPTPEEFLRHAVREVRRRIEKD</sequence>
<dbReference type="AlphaFoldDB" id="A0A645GYG7"/>
<reference evidence="1" key="1">
    <citation type="submission" date="2019-08" db="EMBL/GenBank/DDBJ databases">
        <authorList>
            <person name="Kucharzyk K."/>
            <person name="Murdoch R.W."/>
            <person name="Higgins S."/>
            <person name="Loffler F."/>
        </authorList>
    </citation>
    <scope>NUCLEOTIDE SEQUENCE</scope>
</reference>
<comment type="caution">
    <text evidence="1">The sequence shown here is derived from an EMBL/GenBank/DDBJ whole genome shotgun (WGS) entry which is preliminary data.</text>
</comment>